<dbReference type="EMBL" id="JACFYF010000013">
    <property type="protein sequence ID" value="MBA5763999.1"/>
    <property type="molecule type" value="Genomic_DNA"/>
</dbReference>
<evidence type="ECO:0000256" key="3">
    <source>
        <dbReference type="ARBA" id="ARBA00022692"/>
    </source>
</evidence>
<dbReference type="Pfam" id="PF00005">
    <property type="entry name" value="ABC_tran"/>
    <property type="match status" value="1"/>
</dbReference>
<evidence type="ECO:0000256" key="4">
    <source>
        <dbReference type="ARBA" id="ARBA00022741"/>
    </source>
</evidence>
<evidence type="ECO:0000313" key="11">
    <source>
        <dbReference type="EMBL" id="MBA5763999.1"/>
    </source>
</evidence>
<feature type="transmembrane region" description="Helical" evidence="8">
    <location>
        <begin position="62"/>
        <end position="84"/>
    </location>
</feature>
<evidence type="ECO:0000256" key="7">
    <source>
        <dbReference type="ARBA" id="ARBA00023136"/>
    </source>
</evidence>
<protein>
    <submittedName>
        <fullName evidence="11">ABC transporter ATP-binding protein/permease</fullName>
    </submittedName>
</protein>
<evidence type="ECO:0000313" key="12">
    <source>
        <dbReference type="Proteomes" id="UP000571701"/>
    </source>
</evidence>
<dbReference type="InterPro" id="IPR003593">
    <property type="entry name" value="AAA+_ATPase"/>
</dbReference>
<dbReference type="Gene3D" id="1.20.1560.10">
    <property type="entry name" value="ABC transporter type 1, transmembrane domain"/>
    <property type="match status" value="1"/>
</dbReference>
<evidence type="ECO:0000256" key="5">
    <source>
        <dbReference type="ARBA" id="ARBA00022840"/>
    </source>
</evidence>
<evidence type="ECO:0000256" key="6">
    <source>
        <dbReference type="ARBA" id="ARBA00022989"/>
    </source>
</evidence>
<evidence type="ECO:0000259" key="9">
    <source>
        <dbReference type="PROSITE" id="PS50893"/>
    </source>
</evidence>
<keyword evidence="6 8" id="KW-1133">Transmembrane helix</keyword>
<feature type="domain" description="ABC transporter" evidence="9">
    <location>
        <begin position="363"/>
        <end position="566"/>
    </location>
</feature>
<keyword evidence="4" id="KW-0547">Nucleotide-binding</keyword>
<dbReference type="SUPFAM" id="SSF90123">
    <property type="entry name" value="ABC transporter transmembrane region"/>
    <property type="match status" value="1"/>
</dbReference>
<sequence length="566" mass="64134">MSILKQFAVIARPYWFSRASTITWLILIATVTLSLLLVQVMVKLNLWNKQFFDALAALDGPVVYQLLMEFIGLVAIIVVMKVYAKWLQQWVEIRWRTWLTERFVTRWLGGRNFYHLTLTEEPDNPDQRIAEDIKLLTTDTLELFLGLIKSIATLTAFSVILWNLSSDFLLPLFDDVKISGYLLWLAVIYSILGAGVTHFFGRKLHRLFYQQQKREAHFRARLLRCRDSAEQIALMNGQMREKEQLDARFSDITTNWKALMGREKKLGMVVNTYHQIAAMVPYFAAIPALMAKAITVGGLFQVRMAFMKVYSSLSWFIFRYDDLTRWSATVVRLAQFIDAMDECEALAKQKDDTAAATSGMTGLACQQLSIQRPDGHQLLTNVNLQVDIGGSILIRGASGLGKSTFLRTLAGIWPFYQGNYQQPSINTLLLPQKPYLPQSTLRECLSYPLVPTNEDEIYLAALDHVGLSSLKSKLDVDTEWQLKLSGGEQQKLALARALVLQPDTLILDESTSNLDEPTAHALIAKLRTLLPYSTVMMVSHQSHLVELFESVFELNTPIQTNSPAPA</sequence>
<evidence type="ECO:0000256" key="2">
    <source>
        <dbReference type="ARBA" id="ARBA00022448"/>
    </source>
</evidence>
<dbReference type="Gene3D" id="3.40.50.300">
    <property type="entry name" value="P-loop containing nucleotide triphosphate hydrolases"/>
    <property type="match status" value="1"/>
</dbReference>
<accession>A0A7W2FTR2</accession>
<keyword evidence="5 11" id="KW-0067">ATP-binding</keyword>
<feature type="transmembrane region" description="Helical" evidence="8">
    <location>
        <begin position="21"/>
        <end position="42"/>
    </location>
</feature>
<dbReference type="Pfam" id="PF06472">
    <property type="entry name" value="ABC_membrane_2"/>
    <property type="match status" value="1"/>
</dbReference>
<dbReference type="GO" id="GO:0005886">
    <property type="term" value="C:plasma membrane"/>
    <property type="evidence" value="ECO:0007669"/>
    <property type="project" value="UniProtKB-SubCell"/>
</dbReference>
<name>A0A7W2FTR2_9VIBR</name>
<dbReference type="InterPro" id="IPR017871">
    <property type="entry name" value="ABC_transporter-like_CS"/>
</dbReference>
<dbReference type="GO" id="GO:0005524">
    <property type="term" value="F:ATP binding"/>
    <property type="evidence" value="ECO:0007669"/>
    <property type="project" value="UniProtKB-KW"/>
</dbReference>
<keyword evidence="12" id="KW-1185">Reference proteome</keyword>
<dbReference type="InterPro" id="IPR003439">
    <property type="entry name" value="ABC_transporter-like_ATP-bd"/>
</dbReference>
<dbReference type="PROSITE" id="PS50929">
    <property type="entry name" value="ABC_TM1F"/>
    <property type="match status" value="1"/>
</dbReference>
<dbReference type="SUPFAM" id="SSF52540">
    <property type="entry name" value="P-loop containing nucleoside triphosphate hydrolases"/>
    <property type="match status" value="1"/>
</dbReference>
<evidence type="ECO:0000259" key="10">
    <source>
        <dbReference type="PROSITE" id="PS50929"/>
    </source>
</evidence>
<proteinExistence type="predicted"/>
<feature type="domain" description="ABC transmembrane type-1" evidence="10">
    <location>
        <begin position="1"/>
        <end position="325"/>
    </location>
</feature>
<keyword evidence="2" id="KW-0813">Transport</keyword>
<comment type="caution">
    <text evidence="11">The sequence shown here is derived from an EMBL/GenBank/DDBJ whole genome shotgun (WGS) entry which is preliminary data.</text>
</comment>
<dbReference type="InterPro" id="IPR011527">
    <property type="entry name" value="ABC1_TM_dom"/>
</dbReference>
<dbReference type="PANTHER" id="PTHR11384:SF59">
    <property type="entry name" value="LYSOSOMAL COBALAMIN TRANSPORTER ABCD4"/>
    <property type="match status" value="1"/>
</dbReference>
<dbReference type="InterPro" id="IPR027417">
    <property type="entry name" value="P-loop_NTPase"/>
</dbReference>
<dbReference type="RefSeq" id="WP_182110057.1">
    <property type="nucleotide sequence ID" value="NZ_JACFYF010000013.1"/>
</dbReference>
<dbReference type="InterPro" id="IPR036640">
    <property type="entry name" value="ABC1_TM_sf"/>
</dbReference>
<dbReference type="SMART" id="SM00382">
    <property type="entry name" value="AAA"/>
    <property type="match status" value="1"/>
</dbReference>
<keyword evidence="7 8" id="KW-0472">Membrane</keyword>
<dbReference type="Proteomes" id="UP000571701">
    <property type="component" value="Unassembled WGS sequence"/>
</dbReference>
<dbReference type="GO" id="GO:0016887">
    <property type="term" value="F:ATP hydrolysis activity"/>
    <property type="evidence" value="ECO:0007669"/>
    <property type="project" value="InterPro"/>
</dbReference>
<evidence type="ECO:0000256" key="8">
    <source>
        <dbReference type="SAM" id="Phobius"/>
    </source>
</evidence>
<dbReference type="AlphaFoldDB" id="A0A7W2FTR2"/>
<dbReference type="GO" id="GO:0140359">
    <property type="term" value="F:ABC-type transporter activity"/>
    <property type="evidence" value="ECO:0007669"/>
    <property type="project" value="InterPro"/>
</dbReference>
<comment type="subcellular location">
    <subcellularLocation>
        <location evidence="1">Cell membrane</location>
        <topology evidence="1">Multi-pass membrane protein</topology>
    </subcellularLocation>
</comment>
<dbReference type="InterPro" id="IPR050835">
    <property type="entry name" value="ABC_transporter_sub-D"/>
</dbReference>
<organism evidence="11 12">
    <name type="scientific">Vibrio marinisediminis</name>
    <dbReference type="NCBI Taxonomy" id="2758441"/>
    <lineage>
        <taxon>Bacteria</taxon>
        <taxon>Pseudomonadati</taxon>
        <taxon>Pseudomonadota</taxon>
        <taxon>Gammaproteobacteria</taxon>
        <taxon>Vibrionales</taxon>
        <taxon>Vibrionaceae</taxon>
        <taxon>Vibrio</taxon>
    </lineage>
</organism>
<dbReference type="PROSITE" id="PS50893">
    <property type="entry name" value="ABC_TRANSPORTER_2"/>
    <property type="match status" value="1"/>
</dbReference>
<feature type="transmembrane region" description="Helical" evidence="8">
    <location>
        <begin position="143"/>
        <end position="162"/>
    </location>
</feature>
<dbReference type="PROSITE" id="PS00211">
    <property type="entry name" value="ABC_TRANSPORTER_1"/>
    <property type="match status" value="1"/>
</dbReference>
<gene>
    <name evidence="11" type="ORF">H2O73_16665</name>
</gene>
<feature type="transmembrane region" description="Helical" evidence="8">
    <location>
        <begin position="182"/>
        <end position="201"/>
    </location>
</feature>
<reference evidence="11 12" key="1">
    <citation type="submission" date="2020-07" db="EMBL/GenBank/DDBJ databases">
        <title>Vibrio marinisediminis sp. nov., isolated from marine sediment.</title>
        <authorList>
            <person name="Ji X."/>
        </authorList>
    </citation>
    <scope>NUCLEOTIDE SEQUENCE [LARGE SCALE GENOMIC DNA]</scope>
    <source>
        <strain evidence="11 12">404</strain>
    </source>
</reference>
<dbReference type="PANTHER" id="PTHR11384">
    <property type="entry name" value="ATP-BINDING CASSETTE, SUB-FAMILY D MEMBER"/>
    <property type="match status" value="1"/>
</dbReference>
<keyword evidence="3 8" id="KW-0812">Transmembrane</keyword>
<evidence type="ECO:0000256" key="1">
    <source>
        <dbReference type="ARBA" id="ARBA00004651"/>
    </source>
</evidence>